<dbReference type="GO" id="GO:0005794">
    <property type="term" value="C:Golgi apparatus"/>
    <property type="evidence" value="ECO:0007669"/>
    <property type="project" value="UniProtKB-SubCell"/>
</dbReference>
<dbReference type="Gene3D" id="6.10.250.3110">
    <property type="match status" value="1"/>
</dbReference>
<protein>
    <submittedName>
        <fullName evidence="5">Uncharacterized protein</fullName>
    </submittedName>
</protein>
<feature type="compositionally biased region" description="Polar residues" evidence="4">
    <location>
        <begin position="82"/>
        <end position="94"/>
    </location>
</feature>
<dbReference type="GO" id="GO:0007030">
    <property type="term" value="P:Golgi organization"/>
    <property type="evidence" value="ECO:0007669"/>
    <property type="project" value="TreeGrafter"/>
</dbReference>
<evidence type="ECO:0000256" key="3">
    <source>
        <dbReference type="ARBA" id="ARBA00023054"/>
    </source>
</evidence>
<accession>A0AAD6A4F5</accession>
<evidence type="ECO:0000313" key="6">
    <source>
        <dbReference type="Proteomes" id="UP001219934"/>
    </source>
</evidence>
<gene>
    <name evidence="5" type="ORF">JOQ06_010015</name>
</gene>
<keyword evidence="2" id="KW-0333">Golgi apparatus</keyword>
<evidence type="ECO:0000313" key="5">
    <source>
        <dbReference type="EMBL" id="KAJ4918067.1"/>
    </source>
</evidence>
<evidence type="ECO:0000256" key="2">
    <source>
        <dbReference type="ARBA" id="ARBA00023034"/>
    </source>
</evidence>
<feature type="non-terminal residue" evidence="5">
    <location>
        <position position="406"/>
    </location>
</feature>
<dbReference type="AlphaFoldDB" id="A0AAD6A4F5"/>
<name>A0AAD6A4F5_9TELE</name>
<feature type="region of interest" description="Disordered" evidence="4">
    <location>
        <begin position="75"/>
        <end position="94"/>
    </location>
</feature>
<feature type="compositionally biased region" description="Low complexity" evidence="4">
    <location>
        <begin position="249"/>
        <end position="258"/>
    </location>
</feature>
<dbReference type="PANTHER" id="PTHR18921">
    <property type="entry name" value="MYOSIN HEAVY CHAIN - RELATED"/>
    <property type="match status" value="1"/>
</dbReference>
<evidence type="ECO:0000256" key="4">
    <source>
        <dbReference type="SAM" id="MobiDB-lite"/>
    </source>
</evidence>
<dbReference type="GO" id="GO:0006888">
    <property type="term" value="P:endoplasmic reticulum to Golgi vesicle-mediated transport"/>
    <property type="evidence" value="ECO:0007669"/>
    <property type="project" value="TreeGrafter"/>
</dbReference>
<comment type="subcellular location">
    <subcellularLocation>
        <location evidence="1">Golgi apparatus</location>
    </subcellularLocation>
</comment>
<reference evidence="5" key="1">
    <citation type="submission" date="2022-11" db="EMBL/GenBank/DDBJ databases">
        <title>Chromosome-level genome of Pogonophryne albipinna.</title>
        <authorList>
            <person name="Jo E."/>
        </authorList>
    </citation>
    <scope>NUCLEOTIDE SEQUENCE</scope>
    <source>
        <strain evidence="5">SGF0006</strain>
        <tissue evidence="5">Muscle</tissue>
    </source>
</reference>
<dbReference type="EMBL" id="JAPTMU010000881">
    <property type="protein sequence ID" value="KAJ4918067.1"/>
    <property type="molecule type" value="Genomic_DNA"/>
</dbReference>
<feature type="compositionally biased region" description="Basic and acidic residues" evidence="4">
    <location>
        <begin position="368"/>
        <end position="406"/>
    </location>
</feature>
<dbReference type="PANTHER" id="PTHR18921:SF2">
    <property type="entry name" value="THYROID RECEPTOR-INTERACTING PROTEIN 11"/>
    <property type="match status" value="1"/>
</dbReference>
<organism evidence="5 6">
    <name type="scientific">Pogonophryne albipinna</name>
    <dbReference type="NCBI Taxonomy" id="1090488"/>
    <lineage>
        <taxon>Eukaryota</taxon>
        <taxon>Metazoa</taxon>
        <taxon>Chordata</taxon>
        <taxon>Craniata</taxon>
        <taxon>Vertebrata</taxon>
        <taxon>Euteleostomi</taxon>
        <taxon>Actinopterygii</taxon>
        <taxon>Neopterygii</taxon>
        <taxon>Teleostei</taxon>
        <taxon>Neoteleostei</taxon>
        <taxon>Acanthomorphata</taxon>
        <taxon>Eupercaria</taxon>
        <taxon>Perciformes</taxon>
        <taxon>Notothenioidei</taxon>
        <taxon>Pogonophryne</taxon>
    </lineage>
</organism>
<feature type="region of interest" description="Disordered" evidence="4">
    <location>
        <begin position="241"/>
        <end position="262"/>
    </location>
</feature>
<feature type="compositionally biased region" description="Basic and acidic residues" evidence="4">
    <location>
        <begin position="333"/>
        <end position="352"/>
    </location>
</feature>
<feature type="region of interest" description="Disordered" evidence="4">
    <location>
        <begin position="104"/>
        <end position="141"/>
    </location>
</feature>
<evidence type="ECO:0000256" key="1">
    <source>
        <dbReference type="ARBA" id="ARBA00004555"/>
    </source>
</evidence>
<sequence length="406" mass="46289">ASTATGTGNGDQGEILKLQRTIKDLREEMRREVDEHQHELTALQDVQRQKMADITRRHKDDLAEYEERIEELEEQIHGGVSPASSPSDASKMSDLQQTVVALQEAADQREEQLQETSAGLEEAQRKQASLLQEKDEAQEENTELLQNYTRLQTSVTELQTRVLEQEGKSLQKAQLEQDIQALRDKLTAAEKEIEGLKNLDEAEPKEEVEHADILELNTIIGTLRQEKEVLEQDKLDLEERLGLSEDQRGSSSAAAESGEPQEFVEDLKLELLHREKALRNTEEERDTLMSELEELDRQNQEATQHMISVKEQLSAQLKEAEAELSSLSAELNTTKDQRRALEGELENQKEKTSQSAFTLNDLHMGKQQLERSVKELKDKLGSAHGQSKEARREITELKKTLREREE</sequence>
<proteinExistence type="predicted"/>
<keyword evidence="6" id="KW-1185">Reference proteome</keyword>
<keyword evidence="3" id="KW-0175">Coiled coil</keyword>
<comment type="caution">
    <text evidence="5">The sequence shown here is derived from an EMBL/GenBank/DDBJ whole genome shotgun (WGS) entry which is preliminary data.</text>
</comment>
<dbReference type="GO" id="GO:0031267">
    <property type="term" value="F:small GTPase binding"/>
    <property type="evidence" value="ECO:0007669"/>
    <property type="project" value="TreeGrafter"/>
</dbReference>
<feature type="non-terminal residue" evidence="5">
    <location>
        <position position="1"/>
    </location>
</feature>
<dbReference type="Proteomes" id="UP001219934">
    <property type="component" value="Unassembled WGS sequence"/>
</dbReference>
<feature type="region of interest" description="Disordered" evidence="4">
    <location>
        <begin position="328"/>
        <end position="406"/>
    </location>
</feature>